<evidence type="ECO:0000313" key="2">
    <source>
        <dbReference type="Proteomes" id="UP001207582"/>
    </source>
</evidence>
<gene>
    <name evidence="1" type="ORF">OM960_01530</name>
</gene>
<evidence type="ECO:0000313" key="1">
    <source>
        <dbReference type="EMBL" id="MCW3780267.1"/>
    </source>
</evidence>
<protein>
    <submittedName>
        <fullName evidence="1">AlpA family phage regulatory protein</fullName>
    </submittedName>
</protein>
<keyword evidence="2" id="KW-1185">Reference proteome</keyword>
<reference evidence="1 2" key="1">
    <citation type="submission" date="2022-10" db="EMBL/GenBank/DDBJ databases">
        <title>Defluviimonas sp. CAU 1641 isolated from mud.</title>
        <authorList>
            <person name="Kim W."/>
        </authorList>
    </citation>
    <scope>NUCLEOTIDE SEQUENCE [LARGE SCALE GENOMIC DNA]</scope>
    <source>
        <strain evidence="1 2">CAU 1641</strain>
    </source>
</reference>
<proteinExistence type="predicted"/>
<organism evidence="1 2">
    <name type="scientific">Defluviimonas salinarum</name>
    <dbReference type="NCBI Taxonomy" id="2992147"/>
    <lineage>
        <taxon>Bacteria</taxon>
        <taxon>Pseudomonadati</taxon>
        <taxon>Pseudomonadota</taxon>
        <taxon>Alphaproteobacteria</taxon>
        <taxon>Rhodobacterales</taxon>
        <taxon>Paracoccaceae</taxon>
        <taxon>Albidovulum</taxon>
    </lineage>
</organism>
<dbReference type="Proteomes" id="UP001207582">
    <property type="component" value="Unassembled WGS sequence"/>
</dbReference>
<comment type="caution">
    <text evidence="1">The sequence shown here is derived from an EMBL/GenBank/DDBJ whole genome shotgun (WGS) entry which is preliminary data.</text>
</comment>
<dbReference type="EMBL" id="JAPDOG010000001">
    <property type="protein sequence ID" value="MCW3780267.1"/>
    <property type="molecule type" value="Genomic_DNA"/>
</dbReference>
<name>A0ABT3IXX9_9RHOB</name>
<dbReference type="RefSeq" id="WP_264770842.1">
    <property type="nucleotide sequence ID" value="NZ_JAPDOG010000001.1"/>
</dbReference>
<sequence>MTYISDKQIAERWGVHRVTPWRLAKSVEGFPQPVKLSANVTRWKLADIEAWEKAKAEVKA</sequence>
<accession>A0ABT3IXX9</accession>